<evidence type="ECO:0000256" key="1">
    <source>
        <dbReference type="SAM" id="MobiDB-lite"/>
    </source>
</evidence>
<dbReference type="PANTHER" id="PTHR33312">
    <property type="entry name" value="MEMBRANE-ASSOCIATED KINASE REGULATOR 4-RELATED"/>
    <property type="match status" value="1"/>
</dbReference>
<evidence type="ECO:0000313" key="2">
    <source>
        <dbReference type="EMBL" id="KAK9080272.1"/>
    </source>
</evidence>
<dbReference type="GO" id="GO:0005886">
    <property type="term" value="C:plasma membrane"/>
    <property type="evidence" value="ECO:0007669"/>
    <property type="project" value="InterPro"/>
</dbReference>
<proteinExistence type="predicted"/>
<dbReference type="EMBL" id="JBCNJP010000003">
    <property type="protein sequence ID" value="KAK9080272.1"/>
    <property type="molecule type" value="Genomic_DNA"/>
</dbReference>
<dbReference type="PANTHER" id="PTHR33312:SF19">
    <property type="entry name" value="BRI1 KINASE INHIBITOR 1"/>
    <property type="match status" value="1"/>
</dbReference>
<gene>
    <name evidence="2" type="ORF">SSX86_001948</name>
</gene>
<dbReference type="AlphaFoldDB" id="A0AAP0DWE3"/>
<feature type="region of interest" description="Disordered" evidence="1">
    <location>
        <begin position="142"/>
        <end position="163"/>
    </location>
</feature>
<dbReference type="GO" id="GO:0019210">
    <property type="term" value="F:kinase inhibitor activity"/>
    <property type="evidence" value="ECO:0007669"/>
    <property type="project" value="InterPro"/>
</dbReference>
<comment type="caution">
    <text evidence="2">The sequence shown here is derived from an EMBL/GenBank/DDBJ whole genome shotgun (WGS) entry which is preliminary data.</text>
</comment>
<feature type="region of interest" description="Disordered" evidence="1">
    <location>
        <begin position="222"/>
        <end position="278"/>
    </location>
</feature>
<evidence type="ECO:0000313" key="3">
    <source>
        <dbReference type="Proteomes" id="UP001408789"/>
    </source>
</evidence>
<name>A0AAP0DWE3_9ASTR</name>
<feature type="region of interest" description="Disordered" evidence="1">
    <location>
        <begin position="1"/>
        <end position="69"/>
    </location>
</feature>
<dbReference type="InterPro" id="IPR039620">
    <property type="entry name" value="BKI1/MAKR1/3/4"/>
</dbReference>
<reference evidence="2 3" key="1">
    <citation type="submission" date="2024-04" db="EMBL/GenBank/DDBJ databases">
        <title>The reference genome of an endangered Asteraceae, Deinandra increscens subsp. villosa, native to the Central Coast of California.</title>
        <authorList>
            <person name="Guilliams M."/>
            <person name="Hasenstab-Lehman K."/>
            <person name="Meyer R."/>
            <person name="Mcevoy S."/>
        </authorList>
    </citation>
    <scope>NUCLEOTIDE SEQUENCE [LARGE SCALE GENOMIC DNA]</scope>
    <source>
        <tissue evidence="2">Leaf</tissue>
    </source>
</reference>
<protein>
    <recommendedName>
        <fullName evidence="4">BRI1 kinase inhibitor 1</fullName>
    </recommendedName>
</protein>
<feature type="compositionally biased region" description="Basic and acidic residues" evidence="1">
    <location>
        <begin position="1"/>
        <end position="11"/>
    </location>
</feature>
<organism evidence="2 3">
    <name type="scientific">Deinandra increscens subsp. villosa</name>
    <dbReference type="NCBI Taxonomy" id="3103831"/>
    <lineage>
        <taxon>Eukaryota</taxon>
        <taxon>Viridiplantae</taxon>
        <taxon>Streptophyta</taxon>
        <taxon>Embryophyta</taxon>
        <taxon>Tracheophyta</taxon>
        <taxon>Spermatophyta</taxon>
        <taxon>Magnoliopsida</taxon>
        <taxon>eudicotyledons</taxon>
        <taxon>Gunneridae</taxon>
        <taxon>Pentapetalae</taxon>
        <taxon>asterids</taxon>
        <taxon>campanulids</taxon>
        <taxon>Asterales</taxon>
        <taxon>Asteraceae</taxon>
        <taxon>Asteroideae</taxon>
        <taxon>Heliantheae alliance</taxon>
        <taxon>Madieae</taxon>
        <taxon>Madiinae</taxon>
        <taxon>Deinandra</taxon>
    </lineage>
</organism>
<accession>A0AAP0DWE3</accession>
<feature type="compositionally biased region" description="Low complexity" evidence="1">
    <location>
        <begin position="240"/>
        <end position="253"/>
    </location>
</feature>
<feature type="compositionally biased region" description="Polar residues" evidence="1">
    <location>
        <begin position="33"/>
        <end position="63"/>
    </location>
</feature>
<sequence>MRDKVEDEKSYLKQVSTPLQQSSQNPSPPSSPTHEFSFTISTQHHNIPNTYDTNNSYKTNTTLQPPPPPPPAAAIDLSPAGDIFFHGHLLPLHPFSHLPDSPRSSTNSMDSFTLPINLLYYHSNPTGTTSFHCHHQTTPLSDFHRPDAATNQNNPPKSKSFSIFSIPKWKKRSEDEDRVKDRNSSPKKLKIDIGQLIKRYMKMVRPVLWRRANTTFNHQSYSFSGNSVSRKPMERRGRLSSAPASMRASPATSGIIDGNSGGSVSPTTKIRSESSMEELHAAIQAAIAHCKQSTAMEDKNQSQN</sequence>
<keyword evidence="3" id="KW-1185">Reference proteome</keyword>
<evidence type="ECO:0008006" key="4">
    <source>
        <dbReference type="Google" id="ProtNLM"/>
    </source>
</evidence>
<dbReference type="Proteomes" id="UP001408789">
    <property type="component" value="Unassembled WGS sequence"/>
</dbReference>